<keyword evidence="12 20" id="KW-0472">Membrane</keyword>
<dbReference type="GO" id="GO:0007156">
    <property type="term" value="P:homophilic cell adhesion via plasma membrane adhesion molecules"/>
    <property type="evidence" value="ECO:0007669"/>
    <property type="project" value="Ensembl"/>
</dbReference>
<feature type="domain" description="Ig-like" evidence="21">
    <location>
        <begin position="424"/>
        <end position="497"/>
    </location>
</feature>
<dbReference type="GO" id="GO:0005829">
    <property type="term" value="C:cytosol"/>
    <property type="evidence" value="ECO:0007669"/>
    <property type="project" value="Ensembl"/>
</dbReference>
<dbReference type="GO" id="GO:0007159">
    <property type="term" value="P:leukocyte cell-cell adhesion"/>
    <property type="evidence" value="ECO:0007669"/>
    <property type="project" value="Ensembl"/>
</dbReference>
<dbReference type="GO" id="GO:0032991">
    <property type="term" value="C:protein-containing complex"/>
    <property type="evidence" value="ECO:0007669"/>
    <property type="project" value="Ensembl"/>
</dbReference>
<keyword evidence="6 20" id="KW-0812">Transmembrane</keyword>
<evidence type="ECO:0000256" key="14">
    <source>
        <dbReference type="ARBA" id="ARBA00023157"/>
    </source>
</evidence>
<keyword evidence="10" id="KW-0965">Cell junction</keyword>
<keyword evidence="8" id="KW-0677">Repeat</keyword>
<dbReference type="GO" id="GO:0042803">
    <property type="term" value="F:protein homodimerization activity"/>
    <property type="evidence" value="ECO:0007669"/>
    <property type="project" value="Ensembl"/>
</dbReference>
<dbReference type="Ensembl" id="ENSMMUT00000085460.1">
    <property type="protein sequence ID" value="ENSMMUP00000062016.1"/>
    <property type="gene ID" value="ENSMMUG00000011809.4"/>
</dbReference>
<feature type="domain" description="Ig-like" evidence="21">
    <location>
        <begin position="595"/>
        <end position="687"/>
    </location>
</feature>
<dbReference type="GO" id="GO:0007166">
    <property type="term" value="P:cell surface receptor signaling pathway"/>
    <property type="evidence" value="ECO:0007669"/>
    <property type="project" value="Ensembl"/>
</dbReference>
<evidence type="ECO:0000256" key="9">
    <source>
        <dbReference type="ARBA" id="ARBA00022889"/>
    </source>
</evidence>
<dbReference type="FunFam" id="2.60.40.10:FF:001745">
    <property type="entry name" value="Platelet and endothelial cell adhesion molecule 1"/>
    <property type="match status" value="1"/>
</dbReference>
<dbReference type="Pfam" id="PF00047">
    <property type="entry name" value="ig"/>
    <property type="match status" value="1"/>
</dbReference>
<dbReference type="GO" id="GO:0072011">
    <property type="term" value="P:glomerular endothelium development"/>
    <property type="evidence" value="ECO:0007669"/>
    <property type="project" value="Ensembl"/>
</dbReference>
<evidence type="ECO:0000256" key="3">
    <source>
        <dbReference type="ARBA" id="ARBA00004285"/>
    </source>
</evidence>
<dbReference type="InterPro" id="IPR050488">
    <property type="entry name" value="Ig_Fc_receptor"/>
</dbReference>
<dbReference type="GO" id="GO:0005730">
    <property type="term" value="C:nucleolus"/>
    <property type="evidence" value="ECO:0007669"/>
    <property type="project" value="Ensembl"/>
</dbReference>
<keyword evidence="7" id="KW-0732">Signal</keyword>
<dbReference type="GO" id="GO:0001525">
    <property type="term" value="P:angiogenesis"/>
    <property type="evidence" value="ECO:0007669"/>
    <property type="project" value="Ensembl"/>
</dbReference>
<evidence type="ECO:0000256" key="18">
    <source>
        <dbReference type="ARBA" id="ARBA00049765"/>
    </source>
</evidence>
<dbReference type="GO" id="GO:0050982">
    <property type="term" value="P:detection of mechanical stimulus"/>
    <property type="evidence" value="ECO:0007669"/>
    <property type="project" value="Ensembl"/>
</dbReference>
<dbReference type="SUPFAM" id="SSF48726">
    <property type="entry name" value="Immunoglobulin"/>
    <property type="match status" value="5"/>
</dbReference>
<evidence type="ECO:0000256" key="16">
    <source>
        <dbReference type="ARBA" id="ARBA00023288"/>
    </source>
</evidence>
<dbReference type="VEuPathDB" id="HostDB:ENSMMUG00000011809"/>
<evidence type="ECO:0000256" key="17">
    <source>
        <dbReference type="ARBA" id="ARBA00023319"/>
    </source>
</evidence>
<reference evidence="23" key="1">
    <citation type="journal article" date="2007" name="Science">
        <title>Evolutionary and biomedical insights from the rhesus macaque genome.</title>
        <authorList>
            <person name="Gibbs R.A."/>
            <person name="Rogers J."/>
            <person name="Katze M.G."/>
            <person name="Bumgarner R."/>
            <person name="Weinstock G.M."/>
            <person name="Mardis E.R."/>
            <person name="Remington K.A."/>
            <person name="Strausberg R.L."/>
            <person name="Venter J.C."/>
            <person name="Wilson R.K."/>
            <person name="Batzer M.A."/>
            <person name="Bustamante C.D."/>
            <person name="Eichler E.E."/>
            <person name="Hahn M.W."/>
            <person name="Hardison R.C."/>
            <person name="Makova K.D."/>
            <person name="Miller W."/>
            <person name="Milosavljevic A."/>
            <person name="Palermo R.E."/>
            <person name="Siepel A."/>
            <person name="Sikela J.M."/>
            <person name="Attaway T."/>
            <person name="Bell S."/>
            <person name="Bernard K.E."/>
            <person name="Buhay C.J."/>
            <person name="Chandrabose M.N."/>
            <person name="Dao M."/>
            <person name="Davis C."/>
            <person name="Delehaunty K.D."/>
            <person name="Ding Y."/>
            <person name="Dinh H.H."/>
            <person name="Dugan-Rocha S."/>
            <person name="Fulton L.A."/>
            <person name="Gabisi R.A."/>
            <person name="Garner T.T."/>
            <person name="Godfrey J."/>
            <person name="Hawes A.C."/>
            <person name="Hernandez J."/>
            <person name="Hines S."/>
            <person name="Holder M."/>
            <person name="Hume J."/>
            <person name="Jhangiani S.N."/>
            <person name="Joshi V."/>
            <person name="Khan Z.M."/>
            <person name="Kirkness E.F."/>
            <person name="Cree A."/>
            <person name="Fowler R.G."/>
            <person name="Lee S."/>
            <person name="Lewis L.R."/>
            <person name="Li Z."/>
            <person name="Liu Y.-S."/>
            <person name="Moore S.M."/>
            <person name="Muzny D."/>
            <person name="Nazareth L.V."/>
            <person name="Ngo D.N."/>
            <person name="Okwuonu G.O."/>
            <person name="Pai G."/>
            <person name="Parker D."/>
            <person name="Paul H.A."/>
            <person name="Pfannkoch C."/>
            <person name="Pohl C.S."/>
            <person name="Rogers Y.-H.C."/>
            <person name="Ruiz S.J."/>
            <person name="Sabo A."/>
            <person name="Santibanez J."/>
            <person name="Schneider B.W."/>
            <person name="Smith S.M."/>
            <person name="Sodergren E."/>
            <person name="Svatek A.F."/>
            <person name="Utterback T.R."/>
            <person name="Vattathil S."/>
            <person name="Warren W."/>
            <person name="White C.S."/>
            <person name="Chinwalla A.T."/>
            <person name="Feng Y."/>
            <person name="Halpern A.L."/>
            <person name="Hillier L.W."/>
            <person name="Huang X."/>
            <person name="Minx P."/>
            <person name="Nelson J.O."/>
            <person name="Pepin K.H."/>
            <person name="Qin X."/>
            <person name="Sutton G.G."/>
            <person name="Venter E."/>
            <person name="Walenz B.P."/>
            <person name="Wallis J.W."/>
            <person name="Worley K.C."/>
            <person name="Yang S.-P."/>
            <person name="Jones S.M."/>
            <person name="Marra M.A."/>
            <person name="Rocchi M."/>
            <person name="Schein J.E."/>
            <person name="Baertsch R."/>
            <person name="Clarke L."/>
            <person name="Csuros M."/>
            <person name="Glasscock J."/>
            <person name="Harris R.A."/>
            <person name="Havlak P."/>
            <person name="Jackson A.R."/>
            <person name="Jiang H."/>
            <person name="Liu Y."/>
            <person name="Messina D.N."/>
            <person name="Shen Y."/>
            <person name="Song H.X.-Z."/>
            <person name="Wylie T."/>
            <person name="Zhang L."/>
            <person name="Birney E."/>
            <person name="Han K."/>
            <person name="Konkel M.K."/>
            <person name="Lee J."/>
            <person name="Smit A.F.A."/>
            <person name="Ullmer B."/>
            <person name="Wang H."/>
            <person name="Xing J."/>
            <person name="Burhans R."/>
            <person name="Cheng Z."/>
            <person name="Karro J.E."/>
            <person name="Ma J."/>
            <person name="Raney B."/>
            <person name="She X."/>
            <person name="Cox M.J."/>
            <person name="Demuth J.P."/>
            <person name="Dumas L.J."/>
            <person name="Han S.-G."/>
            <person name="Hopkins J."/>
            <person name="Karimpour-Fard A."/>
            <person name="Kim Y.H."/>
            <person name="Pollack J.R."/>
            <person name="Vinar T."/>
            <person name="Addo-Quaye C."/>
            <person name="Degenhardt J."/>
            <person name="Denby A."/>
            <person name="Hubisz M.J."/>
            <person name="Indap A."/>
            <person name="Kosiol C."/>
            <person name="Lahn B.T."/>
            <person name="Lawson H.A."/>
            <person name="Marklein A."/>
            <person name="Nielsen R."/>
            <person name="Vallender E.J."/>
            <person name="Clark A.G."/>
            <person name="Ferguson B."/>
            <person name="Hernandez R.D."/>
            <person name="Hirani K."/>
            <person name="Kehrer-Sawatzki H."/>
            <person name="Kolb J."/>
            <person name="Patil S."/>
            <person name="Pu L.-L."/>
            <person name="Ren Y."/>
            <person name="Smith D.G."/>
            <person name="Wheeler D.A."/>
            <person name="Schenck I."/>
            <person name="Ball E.V."/>
            <person name="Chen R."/>
            <person name="Cooper D.N."/>
            <person name="Giardine B."/>
            <person name="Hsu F."/>
            <person name="Kent W.J."/>
            <person name="Lesk A."/>
            <person name="Nelson D.L."/>
            <person name="O'brien W.E."/>
            <person name="Pruefer K."/>
            <person name="Stenson P.D."/>
            <person name="Wallace J.C."/>
            <person name="Ke H."/>
            <person name="Liu X.-M."/>
            <person name="Wang P."/>
            <person name="Xiang A.P."/>
            <person name="Yang F."/>
            <person name="Barber G.P."/>
            <person name="Haussler D."/>
            <person name="Karolchik D."/>
            <person name="Kern A.D."/>
            <person name="Kuhn R.M."/>
            <person name="Smith K.E."/>
            <person name="Zwieg A.S."/>
        </authorList>
    </citation>
    <scope>NUCLEOTIDE SEQUENCE [LARGE SCALE GENOMIC DNA]</scope>
    <source>
        <strain evidence="23">17573</strain>
    </source>
</reference>
<dbReference type="GO" id="GO:0043410">
    <property type="term" value="P:positive regulation of MAPK cascade"/>
    <property type="evidence" value="ECO:0007669"/>
    <property type="project" value="Ensembl"/>
</dbReference>
<reference evidence="22" key="3">
    <citation type="submission" date="2025-08" db="UniProtKB">
        <authorList>
            <consortium name="Ensembl"/>
        </authorList>
    </citation>
    <scope>IDENTIFICATION</scope>
    <source>
        <strain evidence="22">17573</strain>
    </source>
</reference>
<evidence type="ECO:0000256" key="11">
    <source>
        <dbReference type="ARBA" id="ARBA00022989"/>
    </source>
</evidence>
<keyword evidence="15" id="KW-0325">Glycoprotein</keyword>
<dbReference type="GO" id="GO:0043542">
    <property type="term" value="P:endothelial cell migration"/>
    <property type="evidence" value="ECO:0007669"/>
    <property type="project" value="Ensembl"/>
</dbReference>
<dbReference type="SMART" id="SM00409">
    <property type="entry name" value="IG"/>
    <property type="match status" value="5"/>
</dbReference>
<feature type="region of interest" description="Disordered" evidence="19">
    <location>
        <begin position="751"/>
        <end position="779"/>
    </location>
</feature>
<evidence type="ECO:0000259" key="21">
    <source>
        <dbReference type="PROSITE" id="PS50835"/>
    </source>
</evidence>
<dbReference type="Pfam" id="PF17736">
    <property type="entry name" value="Ig_C17orf99"/>
    <property type="match status" value="1"/>
</dbReference>
<reference evidence="22" key="4">
    <citation type="submission" date="2025-09" db="UniProtKB">
        <authorList>
            <consortium name="Ensembl"/>
        </authorList>
    </citation>
    <scope>IDENTIFICATION</scope>
    <source>
        <strain evidence="22">17573</strain>
    </source>
</reference>
<evidence type="ECO:0000313" key="22">
    <source>
        <dbReference type="Ensembl" id="ENSMMUP00000062016.1"/>
    </source>
</evidence>
<dbReference type="InterPro" id="IPR040878">
    <property type="entry name" value="IL-40-like_Ig"/>
</dbReference>
<dbReference type="SMART" id="SM00408">
    <property type="entry name" value="IGc2"/>
    <property type="match status" value="3"/>
</dbReference>
<dbReference type="GO" id="GO:0001886">
    <property type="term" value="P:endothelial cell morphogenesis"/>
    <property type="evidence" value="ECO:0007669"/>
    <property type="project" value="Ensembl"/>
</dbReference>
<dbReference type="GO" id="GO:0007266">
    <property type="term" value="P:Rho protein signal transduction"/>
    <property type="evidence" value="ECO:0007669"/>
    <property type="project" value="Ensembl"/>
</dbReference>
<dbReference type="InterPro" id="IPR003599">
    <property type="entry name" value="Ig_sub"/>
</dbReference>
<dbReference type="GO" id="GO:0071260">
    <property type="term" value="P:cellular response to mechanical stimulus"/>
    <property type="evidence" value="ECO:0007669"/>
    <property type="project" value="Ensembl"/>
</dbReference>
<dbReference type="GO" id="GO:0070830">
    <property type="term" value="P:bicellular tight junction assembly"/>
    <property type="evidence" value="ECO:0007669"/>
    <property type="project" value="Ensembl"/>
</dbReference>
<keyword evidence="13" id="KW-0564">Palmitate</keyword>
<dbReference type="AlphaFoldDB" id="A0A5F7Z8X0"/>
<dbReference type="Proteomes" id="UP000006718">
    <property type="component" value="Chromosome 16"/>
</dbReference>
<evidence type="ECO:0000313" key="24">
    <source>
        <dbReference type="VGNC" id="VGNC:75938"/>
    </source>
</evidence>
<dbReference type="GO" id="GO:0050904">
    <property type="term" value="P:diapedesis"/>
    <property type="evidence" value="ECO:0007669"/>
    <property type="project" value="Ensembl"/>
</dbReference>
<evidence type="ECO:0000256" key="7">
    <source>
        <dbReference type="ARBA" id="ARBA00022729"/>
    </source>
</evidence>
<dbReference type="PANTHER" id="PTHR11481">
    <property type="entry name" value="IMMUNOGLOBULIN FC RECEPTOR"/>
    <property type="match status" value="1"/>
</dbReference>
<dbReference type="STRING" id="9544.ENSMMUP00000062016"/>
<dbReference type="InterPro" id="IPR007110">
    <property type="entry name" value="Ig-like_dom"/>
</dbReference>
<dbReference type="GO" id="GO:0030335">
    <property type="term" value="P:positive regulation of cell migration"/>
    <property type="evidence" value="ECO:0007669"/>
    <property type="project" value="Ensembl"/>
</dbReference>
<dbReference type="ExpressionAtlas" id="A0A5F7Z8X0">
    <property type="expression patterns" value="baseline"/>
</dbReference>
<dbReference type="FunCoup" id="A0A5F7Z8X0">
    <property type="interactions" value="346"/>
</dbReference>
<keyword evidence="14" id="KW-1015">Disulfide bond</keyword>
<reference evidence="22" key="2">
    <citation type="submission" date="2019-01" db="EMBL/GenBank/DDBJ databases">
        <authorList>
            <person name="Graves T."/>
            <person name="Eichler E.E."/>
            <person name="Wilson R.K."/>
        </authorList>
    </citation>
    <scope>NUCLEOTIDE SEQUENCE [LARGE SCALE GENOMIC DNA]</scope>
    <source>
        <strain evidence="22">17573</strain>
    </source>
</reference>
<comment type="subcellular location">
    <subcellularLocation>
        <location evidence="2">Cell junction</location>
    </subcellularLocation>
    <subcellularLocation>
        <location evidence="1">Cell membrane</location>
        <topology evidence="1">Single-pass type I membrane protein</topology>
    </subcellularLocation>
    <subcellularLocation>
        <location evidence="3">Membrane raft</location>
    </subcellularLocation>
</comment>
<dbReference type="Bgee" id="ENSMMUG00000011809">
    <property type="expression patterns" value="Expressed in lung and 22 other cell types or tissues"/>
</dbReference>
<evidence type="ECO:0000256" key="15">
    <source>
        <dbReference type="ARBA" id="ARBA00023180"/>
    </source>
</evidence>
<dbReference type="GO" id="GO:0006909">
    <property type="term" value="P:phagocytosis"/>
    <property type="evidence" value="ECO:0007669"/>
    <property type="project" value="Ensembl"/>
</dbReference>
<dbReference type="FunFam" id="2.60.40.10:FF:001799">
    <property type="entry name" value="Platelet and endothelial cell adhesion molecule 1"/>
    <property type="match status" value="1"/>
</dbReference>
<feature type="domain" description="Ig-like" evidence="21">
    <location>
        <begin position="332"/>
        <end position="411"/>
    </location>
</feature>
<dbReference type="GO" id="GO:0061028">
    <property type="term" value="P:establishment of endothelial barrier"/>
    <property type="evidence" value="ECO:0007669"/>
    <property type="project" value="Ensembl"/>
</dbReference>
<dbReference type="InParanoid" id="A0A5F7Z8X0"/>
<dbReference type="GO" id="GO:0030485">
    <property type="term" value="C:smooth muscle contractile fiber"/>
    <property type="evidence" value="ECO:0007669"/>
    <property type="project" value="Ensembl"/>
</dbReference>
<evidence type="ECO:0000256" key="20">
    <source>
        <dbReference type="SAM" id="Phobius"/>
    </source>
</evidence>
<dbReference type="InterPro" id="IPR013783">
    <property type="entry name" value="Ig-like_fold"/>
</dbReference>
<keyword evidence="16" id="KW-0449">Lipoprotein</keyword>
<dbReference type="Gene3D" id="2.60.40.10">
    <property type="entry name" value="Immunoglobulins"/>
    <property type="match status" value="4"/>
</dbReference>
<dbReference type="GO" id="GO:0042311">
    <property type="term" value="P:vasodilation"/>
    <property type="evidence" value="ECO:0007669"/>
    <property type="project" value="Ensembl"/>
</dbReference>
<keyword evidence="4" id="KW-1003">Cell membrane</keyword>
<dbReference type="GO" id="GO:0005615">
    <property type="term" value="C:extracellular space"/>
    <property type="evidence" value="ECO:0007669"/>
    <property type="project" value="Ensembl"/>
</dbReference>
<sequence length="834" mass="92755">MEWPVNLISHHHRHEIGGWPPVPAAGSPLTCLLPTCLHLPPPTSPPAAQKNHFLKFTPAGSFFFGAVNELLCFGTALLTWYLKAGALQVEMTVCLSSFNSTWLRRRSEQHHVTSRVLGSSLEGHKNSFTINSVDMKSLPDWTVQNGKNLTLQCCADVSTTSHVKPQHQMLFYKDDVLFYNISSMKSTESYFIPEARVYDSGTYKCTVIVNNKEKTTSEYQVLVRGVPSPRVTLDKKEAIQGGVVRVNCSVPEEKAPIHFTIEKLELNKKMAKQKREKTSRDQNFVMLEFPIEEQDSVLSFRCQARIIAGIHVQTSESTKSELVTVRESFSTPKFHISPTGMITEGAQLHIKCTIQVTHLAQEFPEIIIQKDKAIVAHSRHGNEAVYSVMAMVEHNGNYTCKVESSRISKVSSIIVNVTELFSKPELETSFTRLDQGERLNLSCSIPGAPPANFTIQKGDTIVSQTQNFTKIASKGDSGTYICTAGIDKVVKKSNTVQIVVCEMLSQPRISHDAQFEVIKGQTIEVSCQSINGTSPISYHLLKTSKILENSTKNSSDPAVFKDNPTEDVEYQCVADNCHSHAEMLSEVLRVKVIAPVDEVQISILSNKVVESGEDIVLQCAVNEGSGPITYRFYREKEGKPFHQTTLNATQEFWTKPKASKEQEGEYYCTAFNRANHASSVPRSKILTVRVVLAAWKKGLIAVVVIGVIIAFLIIGAKCYFLRKAKAKQMPVEMSRPAVPLLNSNNEKMSDPSMEANSHYGHNDDVGNHAMKPINDNKEPLTSDVQYTEVQVSLAEPHKDLVKKGTETVYTEVRKAVPDAMENRYSRTEGSLDGT</sequence>
<evidence type="ECO:0000256" key="6">
    <source>
        <dbReference type="ARBA" id="ARBA00022692"/>
    </source>
</evidence>
<keyword evidence="9" id="KW-0130">Cell adhesion</keyword>
<dbReference type="GO" id="GO:0005654">
    <property type="term" value="C:nucleoplasm"/>
    <property type="evidence" value="ECO:0007669"/>
    <property type="project" value="Ensembl"/>
</dbReference>
<organism evidence="22 23">
    <name type="scientific">Macaca mulatta</name>
    <name type="common">Rhesus macaque</name>
    <dbReference type="NCBI Taxonomy" id="9544"/>
    <lineage>
        <taxon>Eukaryota</taxon>
        <taxon>Metazoa</taxon>
        <taxon>Chordata</taxon>
        <taxon>Craniata</taxon>
        <taxon>Vertebrata</taxon>
        <taxon>Euteleostomi</taxon>
        <taxon>Mammalia</taxon>
        <taxon>Eutheria</taxon>
        <taxon>Euarchontoglires</taxon>
        <taxon>Primates</taxon>
        <taxon>Haplorrhini</taxon>
        <taxon>Catarrhini</taxon>
        <taxon>Cercopithecidae</taxon>
        <taxon>Cercopithecinae</taxon>
        <taxon>Macaca</taxon>
    </lineage>
</organism>
<dbReference type="FunFam" id="2.60.40.10:FF:001919">
    <property type="entry name" value="Platelet endothelial cell adhesion molecule"/>
    <property type="match status" value="1"/>
</dbReference>
<dbReference type="InterPro" id="IPR036179">
    <property type="entry name" value="Ig-like_dom_sf"/>
</dbReference>
<dbReference type="GO" id="GO:0035696">
    <property type="term" value="P:monocyte extravasation"/>
    <property type="evidence" value="ECO:0007669"/>
    <property type="project" value="Ensembl"/>
</dbReference>
<evidence type="ECO:0000256" key="12">
    <source>
        <dbReference type="ARBA" id="ARBA00023136"/>
    </source>
</evidence>
<feature type="domain" description="Ig-like" evidence="21">
    <location>
        <begin position="131"/>
        <end position="217"/>
    </location>
</feature>
<gene>
    <name evidence="22 24" type="primary">PECAM1</name>
</gene>
<evidence type="ECO:0000256" key="13">
    <source>
        <dbReference type="ARBA" id="ARBA00023139"/>
    </source>
</evidence>
<dbReference type="FunFam" id="2.60.40.10:FF:001711">
    <property type="entry name" value="Platelet and endothelial cell adhesion molecule 1"/>
    <property type="match status" value="1"/>
</dbReference>
<evidence type="ECO:0000256" key="8">
    <source>
        <dbReference type="ARBA" id="ARBA00022737"/>
    </source>
</evidence>
<feature type="transmembrane region" description="Helical" evidence="20">
    <location>
        <begin position="699"/>
        <end position="720"/>
    </location>
</feature>
<dbReference type="VGNC" id="VGNC:75938">
    <property type="gene designation" value="PECAM1"/>
</dbReference>
<evidence type="ECO:0000256" key="5">
    <source>
        <dbReference type="ARBA" id="ARBA00022553"/>
    </source>
</evidence>
<evidence type="ECO:0000256" key="1">
    <source>
        <dbReference type="ARBA" id="ARBA00004251"/>
    </source>
</evidence>
<dbReference type="Pfam" id="PF13895">
    <property type="entry name" value="Ig_2"/>
    <property type="match status" value="1"/>
</dbReference>
<dbReference type="PANTHER" id="PTHR11481:SF5">
    <property type="entry name" value="PLATELET ENDOTHELIAL CELL ADHESION MOLECULE"/>
    <property type="match status" value="1"/>
</dbReference>
<keyword evidence="23" id="KW-1185">Reference proteome</keyword>
<dbReference type="InterPro" id="IPR013151">
    <property type="entry name" value="Immunoglobulin_dom"/>
</dbReference>
<accession>A0A5F7Z8X0</accession>
<name>A0A5F7Z8X0_MACMU</name>
<dbReference type="GO" id="GO:0009897">
    <property type="term" value="C:external side of plasma membrane"/>
    <property type="evidence" value="ECO:0007669"/>
    <property type="project" value="Ensembl"/>
</dbReference>
<keyword evidence="11 20" id="KW-1133">Transmembrane helix</keyword>
<protein>
    <recommendedName>
        <fullName evidence="18">Platelet endothelial cell adhesion molecule</fullName>
    </recommendedName>
</protein>
<dbReference type="GO" id="GO:0042060">
    <property type="term" value="P:wound healing"/>
    <property type="evidence" value="ECO:0007669"/>
    <property type="project" value="Ensembl"/>
</dbReference>
<dbReference type="GO" id="GO:0045121">
    <property type="term" value="C:membrane raft"/>
    <property type="evidence" value="ECO:0007669"/>
    <property type="project" value="UniProtKB-SubCell"/>
</dbReference>
<dbReference type="GeneTree" id="ENSGT01140000282577"/>
<dbReference type="GO" id="GO:0090673">
    <property type="term" value="P:endothelial cell-matrix adhesion"/>
    <property type="evidence" value="ECO:0007669"/>
    <property type="project" value="Ensembl"/>
</dbReference>
<dbReference type="GO" id="GO:0072672">
    <property type="term" value="P:neutrophil extravasation"/>
    <property type="evidence" value="ECO:0007669"/>
    <property type="project" value="Ensembl"/>
</dbReference>
<dbReference type="OMA" id="FLSCDYE"/>
<dbReference type="GO" id="GO:0051897">
    <property type="term" value="P:positive regulation of phosphatidylinositol 3-kinase/protein kinase B signal transduction"/>
    <property type="evidence" value="ECO:0007669"/>
    <property type="project" value="Ensembl"/>
</dbReference>
<evidence type="ECO:0000256" key="4">
    <source>
        <dbReference type="ARBA" id="ARBA00022475"/>
    </source>
</evidence>
<dbReference type="PROSITE" id="PS50835">
    <property type="entry name" value="IG_LIKE"/>
    <property type="match status" value="4"/>
</dbReference>
<keyword evidence="17" id="KW-0393">Immunoglobulin domain</keyword>
<proteinExistence type="predicted"/>
<evidence type="ECO:0000256" key="2">
    <source>
        <dbReference type="ARBA" id="ARBA00004282"/>
    </source>
</evidence>
<dbReference type="InterPro" id="IPR003598">
    <property type="entry name" value="Ig_sub2"/>
</dbReference>
<evidence type="ECO:0000313" key="23">
    <source>
        <dbReference type="Proteomes" id="UP000006718"/>
    </source>
</evidence>
<dbReference type="GO" id="GO:0150107">
    <property type="term" value="P:positive regulation of protein localization to cell-cell junction"/>
    <property type="evidence" value="ECO:0007669"/>
    <property type="project" value="Ensembl"/>
</dbReference>
<evidence type="ECO:0000256" key="19">
    <source>
        <dbReference type="SAM" id="MobiDB-lite"/>
    </source>
</evidence>
<dbReference type="GO" id="GO:0044291">
    <property type="term" value="C:cell-cell contact zone"/>
    <property type="evidence" value="ECO:0007669"/>
    <property type="project" value="Ensembl"/>
</dbReference>
<evidence type="ECO:0000256" key="10">
    <source>
        <dbReference type="ARBA" id="ARBA00022949"/>
    </source>
</evidence>
<keyword evidence="5" id="KW-0597">Phosphoprotein</keyword>